<proteinExistence type="predicted"/>
<name>A0A2R5LB06_9ACAR</name>
<sequence>MKTVLLIFHLLISCVLHDCATGSYGPCTDIEGWSYVLPPAQHGTDSDGCIRTRHKEHDGALAKDAQGKVFIQAYLKRCNFTCLMPYVPRYEVFQRRNEPDGTPCVKGRTQHTRYSNMFYYSYGHCQDGQCR</sequence>
<reference evidence="2" key="1">
    <citation type="submission" date="2018-03" db="EMBL/GenBank/DDBJ databases">
        <title>The relapsing fever spirochete Borrelia turicatae persists in the highly oxidative environment of its soft-bodied tick vector.</title>
        <authorList>
            <person name="Bourret T.J."/>
            <person name="Boyle W.K."/>
            <person name="Valenzuela J.G."/>
            <person name="Oliveira F."/>
            <person name="Lopez J.E."/>
        </authorList>
    </citation>
    <scope>NUCLEOTIDE SEQUENCE</scope>
    <source>
        <strain evidence="2">Kansas strain/isolate</strain>
        <tissue evidence="2">Salivary glands</tissue>
    </source>
</reference>
<feature type="signal peptide" evidence="1">
    <location>
        <begin position="1"/>
        <end position="22"/>
    </location>
</feature>
<keyword evidence="1" id="KW-0732">Signal</keyword>
<protein>
    <submittedName>
        <fullName evidence="2">Putative salivary secreted protein</fullName>
    </submittedName>
</protein>
<dbReference type="AlphaFoldDB" id="A0A2R5LB06"/>
<dbReference type="EMBL" id="GGLE01002578">
    <property type="protein sequence ID" value="MBY06704.1"/>
    <property type="molecule type" value="Transcribed_RNA"/>
</dbReference>
<organism evidence="2">
    <name type="scientific">Ornithodoros turicata</name>
    <dbReference type="NCBI Taxonomy" id="34597"/>
    <lineage>
        <taxon>Eukaryota</taxon>
        <taxon>Metazoa</taxon>
        <taxon>Ecdysozoa</taxon>
        <taxon>Arthropoda</taxon>
        <taxon>Chelicerata</taxon>
        <taxon>Arachnida</taxon>
        <taxon>Acari</taxon>
        <taxon>Parasitiformes</taxon>
        <taxon>Ixodida</taxon>
        <taxon>Ixodoidea</taxon>
        <taxon>Argasidae</taxon>
        <taxon>Ornithodorinae</taxon>
        <taxon>Ornithodoros</taxon>
    </lineage>
</organism>
<evidence type="ECO:0000313" key="2">
    <source>
        <dbReference type="EMBL" id="MBY06704.1"/>
    </source>
</evidence>
<accession>A0A2R5LB06</accession>
<evidence type="ECO:0000256" key="1">
    <source>
        <dbReference type="SAM" id="SignalP"/>
    </source>
</evidence>
<feature type="chain" id="PRO_5015357215" evidence="1">
    <location>
        <begin position="23"/>
        <end position="131"/>
    </location>
</feature>